<accession>A0AAD3TG15</accession>
<sequence length="502" mass="56722">MASRLGSAVRAAVTPPREIFHLLIQAPKGHFATPRSRRRCQIRASNGSGSDSHLGIWKNAVDRQRKEIEFHSIAENSAVIDEENEESPEALERKTNEFKKILEVPKEERDKAQQMQVIDRADAAIAAARAILKENPPPAKMVSDDPSASPVGNLSARNDAGTPSWSSSSSHSRSSGNGTPGPDFWSWIPPPEDDSSFNDARNLQKSPETSKNPNPQSSVIEKDRPPEFISIPFEIENSGCKTNPPAMKEDLGVNFPSQAAEAADALDNAEEEASCGIHPDGSRWWKEMGVERRPNGEVCRWTLTRGVSADAVVEWEDKYWEAADQFGYKELGSEKSGRDATGNVWHEYWKESMWQEGGLLQMEKTADKWGKNGKGEEWQEKWWEHYDAAGRADKWAHKCCSINPSTLLEAGHAHVWHERWGEKYDGLGGSTKYTDKWAERCEGDGWAKWGDKWDEHFDLNGHGVKQGETWWEGEHGDRWNRTWGEQHNAERRYRTIRHIVTC</sequence>
<dbReference type="GO" id="GO:2000904">
    <property type="term" value="P:regulation of starch metabolic process"/>
    <property type="evidence" value="ECO:0007669"/>
    <property type="project" value="TreeGrafter"/>
</dbReference>
<evidence type="ECO:0000313" key="8">
    <source>
        <dbReference type="Proteomes" id="UP001279734"/>
    </source>
</evidence>
<evidence type="ECO:0000256" key="3">
    <source>
        <dbReference type="ARBA" id="ARBA00022640"/>
    </source>
</evidence>
<feature type="compositionally biased region" description="Low complexity" evidence="6">
    <location>
        <begin position="164"/>
        <end position="175"/>
    </location>
</feature>
<keyword evidence="2" id="KW-0150">Chloroplast</keyword>
<comment type="similarity">
    <text evidence="5">Belongs to the ESV1 family.</text>
</comment>
<proteinExistence type="inferred from homology"/>
<evidence type="ECO:0000256" key="6">
    <source>
        <dbReference type="SAM" id="MobiDB-lite"/>
    </source>
</evidence>
<keyword evidence="4" id="KW-0809">Transit peptide</keyword>
<dbReference type="GO" id="GO:0009570">
    <property type="term" value="C:chloroplast stroma"/>
    <property type="evidence" value="ECO:0007669"/>
    <property type="project" value="UniProtKB-SubCell"/>
</dbReference>
<feature type="compositionally biased region" description="Polar residues" evidence="6">
    <location>
        <begin position="197"/>
        <end position="219"/>
    </location>
</feature>
<dbReference type="AlphaFoldDB" id="A0AAD3TG15"/>
<evidence type="ECO:0000256" key="5">
    <source>
        <dbReference type="ARBA" id="ARBA00038237"/>
    </source>
</evidence>
<reference evidence="7" key="1">
    <citation type="submission" date="2023-05" db="EMBL/GenBank/DDBJ databases">
        <title>Nepenthes gracilis genome sequencing.</title>
        <authorList>
            <person name="Fukushima K."/>
        </authorList>
    </citation>
    <scope>NUCLEOTIDE SEQUENCE</scope>
    <source>
        <strain evidence="7">SING2019-196</strain>
    </source>
</reference>
<dbReference type="PANTHER" id="PTHR34113">
    <property type="entry name" value="INACTIVE PURPLE ACID PHOSPHATASE-LIKE PROTEIN"/>
    <property type="match status" value="1"/>
</dbReference>
<keyword evidence="8" id="KW-1185">Reference proteome</keyword>
<keyword evidence="3" id="KW-0934">Plastid</keyword>
<organism evidence="7 8">
    <name type="scientific">Nepenthes gracilis</name>
    <name type="common">Slender pitcher plant</name>
    <dbReference type="NCBI Taxonomy" id="150966"/>
    <lineage>
        <taxon>Eukaryota</taxon>
        <taxon>Viridiplantae</taxon>
        <taxon>Streptophyta</taxon>
        <taxon>Embryophyta</taxon>
        <taxon>Tracheophyta</taxon>
        <taxon>Spermatophyta</taxon>
        <taxon>Magnoliopsida</taxon>
        <taxon>eudicotyledons</taxon>
        <taxon>Gunneridae</taxon>
        <taxon>Pentapetalae</taxon>
        <taxon>Caryophyllales</taxon>
        <taxon>Nepenthaceae</taxon>
        <taxon>Nepenthes</taxon>
    </lineage>
</organism>
<gene>
    <name evidence="7" type="ORF">Nepgr_030339</name>
</gene>
<dbReference type="PANTHER" id="PTHR34113:SF2">
    <property type="entry name" value="PROTEIN LIKE EARLY STARVATION, CHLOROPLASTIC"/>
    <property type="match status" value="1"/>
</dbReference>
<protein>
    <submittedName>
        <fullName evidence="7">Uncharacterized protein</fullName>
    </submittedName>
</protein>
<evidence type="ECO:0000256" key="4">
    <source>
        <dbReference type="ARBA" id="ARBA00022946"/>
    </source>
</evidence>
<name>A0AAD3TG15_NEPGR</name>
<dbReference type="Proteomes" id="UP001279734">
    <property type="component" value="Unassembled WGS sequence"/>
</dbReference>
<dbReference type="GO" id="GO:0005982">
    <property type="term" value="P:starch metabolic process"/>
    <property type="evidence" value="ECO:0007669"/>
    <property type="project" value="TreeGrafter"/>
</dbReference>
<evidence type="ECO:0000256" key="1">
    <source>
        <dbReference type="ARBA" id="ARBA00004470"/>
    </source>
</evidence>
<evidence type="ECO:0000313" key="7">
    <source>
        <dbReference type="EMBL" id="GMH28496.1"/>
    </source>
</evidence>
<comment type="subcellular location">
    <subcellularLocation>
        <location evidence="1">Plastid</location>
        <location evidence="1">Chloroplast stroma</location>
    </subcellularLocation>
</comment>
<feature type="region of interest" description="Disordered" evidence="6">
    <location>
        <begin position="136"/>
        <end position="226"/>
    </location>
</feature>
<comment type="caution">
    <text evidence="7">The sequence shown here is derived from an EMBL/GenBank/DDBJ whole genome shotgun (WGS) entry which is preliminary data.</text>
</comment>
<dbReference type="EMBL" id="BSYO01000034">
    <property type="protein sequence ID" value="GMH28496.1"/>
    <property type="molecule type" value="Genomic_DNA"/>
</dbReference>
<dbReference type="InterPro" id="IPR052495">
    <property type="entry name" value="Alpha-glucan_binding_chloro"/>
</dbReference>
<dbReference type="GO" id="GO:0043036">
    <property type="term" value="C:starch grain"/>
    <property type="evidence" value="ECO:0007669"/>
    <property type="project" value="TreeGrafter"/>
</dbReference>
<evidence type="ECO:0000256" key="2">
    <source>
        <dbReference type="ARBA" id="ARBA00022528"/>
    </source>
</evidence>
<dbReference type="GO" id="GO:2001070">
    <property type="term" value="F:starch binding"/>
    <property type="evidence" value="ECO:0007669"/>
    <property type="project" value="TreeGrafter"/>
</dbReference>